<dbReference type="InterPro" id="IPR011032">
    <property type="entry name" value="GroES-like_sf"/>
</dbReference>
<dbReference type="RefSeq" id="WP_019346001.1">
    <property type="nucleotide sequence ID" value="NZ_AGSZ01000342.1"/>
</dbReference>
<dbReference type="Proteomes" id="UP000193811">
    <property type="component" value="Unassembled WGS sequence"/>
</dbReference>
<dbReference type="EMBL" id="LFOD01000001">
    <property type="protein sequence ID" value="KMV20517.1"/>
    <property type="molecule type" value="Genomic_DNA"/>
</dbReference>
<dbReference type="Proteomes" id="UP000037594">
    <property type="component" value="Unassembled WGS sequence"/>
</dbReference>
<reference evidence="2 6" key="1">
    <citation type="submission" date="2015-03" db="EMBL/GenBank/DDBJ databases">
        <authorList>
            <person name="Murphy D."/>
        </authorList>
    </citation>
    <scope>NUCLEOTIDE SEQUENCE [LARGE SCALE GENOMIC DNA]</scope>
    <source>
        <strain evidence="2 6">D16</strain>
    </source>
</reference>
<keyword evidence="7" id="KW-1185">Reference proteome</keyword>
<dbReference type="SUPFAM" id="SSF50129">
    <property type="entry name" value="GroES-like"/>
    <property type="match status" value="1"/>
</dbReference>
<dbReference type="GeneID" id="44294724"/>
<proteinExistence type="predicted"/>
<name>A0A0J8UHZ2_9MYCO</name>
<dbReference type="Pfam" id="PF08240">
    <property type="entry name" value="ADH_N"/>
    <property type="match status" value="1"/>
</dbReference>
<sequence length="75" mass="8279">MSTYRAYQVTGQRNFELVEREIVSPGPGQVRVRVHNCGVCHSDALAVEGQRPDPTQPVVPGHARFRVVLEIAEAP</sequence>
<dbReference type="InterPro" id="IPR013154">
    <property type="entry name" value="ADH-like_N"/>
</dbReference>
<organism evidence="3 5">
    <name type="scientific">Mycolicibacterium conceptionense</name>
    <dbReference type="NCBI Taxonomy" id="451644"/>
    <lineage>
        <taxon>Bacteria</taxon>
        <taxon>Bacillati</taxon>
        <taxon>Actinomycetota</taxon>
        <taxon>Actinomycetes</taxon>
        <taxon>Mycobacteriales</taxon>
        <taxon>Mycobacteriaceae</taxon>
        <taxon>Mycolicibacterium</taxon>
    </lineage>
</organism>
<evidence type="ECO:0000313" key="6">
    <source>
        <dbReference type="Proteomes" id="UP000182227"/>
    </source>
</evidence>
<dbReference type="AlphaFoldDB" id="A0A0J8UHZ2"/>
<evidence type="ECO:0000313" key="4">
    <source>
        <dbReference type="EMBL" id="ORV30551.1"/>
    </source>
</evidence>
<evidence type="ECO:0000313" key="2">
    <source>
        <dbReference type="EMBL" id="CQD20547.1"/>
    </source>
</evidence>
<dbReference type="Gene3D" id="3.90.180.10">
    <property type="entry name" value="Medium-chain alcohol dehydrogenases, catalytic domain"/>
    <property type="match status" value="1"/>
</dbReference>
<reference evidence="3 5" key="2">
    <citation type="submission" date="2015-06" db="EMBL/GenBank/DDBJ databases">
        <title>Genome sequence of Mycobacterium conceptionense strain MLE.</title>
        <authorList>
            <person name="Greninger A.L."/>
            <person name="Cunningham G."/>
            <person name="Chiu C.Y."/>
            <person name="Miller S."/>
        </authorList>
    </citation>
    <scope>NUCLEOTIDE SEQUENCE [LARGE SCALE GENOMIC DNA]</scope>
    <source>
        <strain evidence="3 5">MLE</strain>
    </source>
</reference>
<protein>
    <submittedName>
        <fullName evidence="2">Alcohol dehydrogenase</fullName>
    </submittedName>
</protein>
<gene>
    <name evidence="3" type="ORF">ACT17_02310</name>
    <name evidence="4" type="ORF">AWB98_04680</name>
    <name evidence="2" type="ORF">BN970_04702</name>
</gene>
<evidence type="ECO:0000313" key="5">
    <source>
        <dbReference type="Proteomes" id="UP000037594"/>
    </source>
</evidence>
<dbReference type="PATRIC" id="fig|451644.5.peg.462"/>
<reference evidence="4 7" key="3">
    <citation type="submission" date="2016-01" db="EMBL/GenBank/DDBJ databases">
        <title>The new phylogeny of the genus Mycobacterium.</title>
        <authorList>
            <person name="Tarcisio F."/>
            <person name="Conor M."/>
            <person name="Antonella G."/>
            <person name="Elisabetta G."/>
            <person name="Giulia F.S."/>
            <person name="Sara T."/>
            <person name="Anna F."/>
            <person name="Clotilde B."/>
            <person name="Roberto B."/>
            <person name="Veronica D.S."/>
            <person name="Fabio R."/>
            <person name="Monica P."/>
            <person name="Olivier J."/>
            <person name="Enrico T."/>
            <person name="Nicola S."/>
        </authorList>
    </citation>
    <scope>NUCLEOTIDE SEQUENCE [LARGE SCALE GENOMIC DNA]</scope>
    <source>
        <strain evidence="4 7">CCUG 50187</strain>
    </source>
</reference>
<feature type="domain" description="Alcohol dehydrogenase-like N-terminal" evidence="1">
    <location>
        <begin position="26"/>
        <end position="70"/>
    </location>
</feature>
<evidence type="ECO:0000313" key="3">
    <source>
        <dbReference type="EMBL" id="KMV20517.1"/>
    </source>
</evidence>
<accession>A0A0J8UHZ2</accession>
<dbReference type="EMBL" id="CTEF01000004">
    <property type="protein sequence ID" value="CQD20547.1"/>
    <property type="molecule type" value="Genomic_DNA"/>
</dbReference>
<dbReference type="EMBL" id="LQOP01000006">
    <property type="protein sequence ID" value="ORV30551.1"/>
    <property type="molecule type" value="Genomic_DNA"/>
</dbReference>
<evidence type="ECO:0000313" key="7">
    <source>
        <dbReference type="Proteomes" id="UP000193811"/>
    </source>
</evidence>
<dbReference type="Proteomes" id="UP000182227">
    <property type="component" value="Unassembled WGS sequence"/>
</dbReference>
<evidence type="ECO:0000259" key="1">
    <source>
        <dbReference type="Pfam" id="PF08240"/>
    </source>
</evidence>